<dbReference type="KEGG" id="alt:ambt_09025"/>
<evidence type="ECO:0000313" key="1">
    <source>
        <dbReference type="EMBL" id="AEF03331.1"/>
    </source>
</evidence>
<dbReference type="AlphaFoldDB" id="F5Z8D8"/>
<dbReference type="Proteomes" id="UP000000683">
    <property type="component" value="Chromosome"/>
</dbReference>
<keyword evidence="2" id="KW-1185">Reference proteome</keyword>
<dbReference type="EMBL" id="CP002339">
    <property type="protein sequence ID" value="AEF03331.1"/>
    <property type="molecule type" value="Genomic_DNA"/>
</dbReference>
<accession>F5Z8D8</accession>
<sequence length="121" mass="13839">MGDKDVTAIVSADLVHFRNTLLKLPMSKQKAIRSLPVDKEDICKDSKGIYFLNIRMGEDQSVKNDTSLRHVPLHEHLLELGRIDYVKAADGGLFPQITADKYGKQGPYIGDWWCRWLRQRG</sequence>
<name>F5Z8D8_ALTNA</name>
<gene>
    <name evidence="1" type="ordered locus">ambt_09025</name>
</gene>
<reference evidence="1 2" key="1">
    <citation type="journal article" date="2011" name="J. Bacteriol.">
        <title>Complete genome sequence of the polycyclic aromatic hydrocarbon-degrading bacterium Alteromonas sp. strain SN2.</title>
        <authorList>
            <person name="Jin H.M."/>
            <person name="Jeong H."/>
            <person name="Moon E.J."/>
            <person name="Math R.K."/>
            <person name="Lee K."/>
            <person name="Kim H.J."/>
            <person name="Jeon C.O."/>
            <person name="Oh T.K."/>
            <person name="Kim J.F."/>
        </authorList>
    </citation>
    <scope>NUCLEOTIDE SEQUENCE [LARGE SCALE GENOMIC DNA]</scope>
    <source>
        <strain evidence="2">JCM 17741 / KACC 18427 / KCTC 11700BP / SN2</strain>
    </source>
</reference>
<evidence type="ECO:0000313" key="2">
    <source>
        <dbReference type="Proteomes" id="UP000000683"/>
    </source>
</evidence>
<dbReference type="HOGENOM" id="CLU_2033195_0_0_6"/>
<organism evidence="1 2">
    <name type="scientific">Alteromonas naphthalenivorans</name>
    <dbReference type="NCBI Taxonomy" id="715451"/>
    <lineage>
        <taxon>Bacteria</taxon>
        <taxon>Pseudomonadati</taxon>
        <taxon>Pseudomonadota</taxon>
        <taxon>Gammaproteobacteria</taxon>
        <taxon>Alteromonadales</taxon>
        <taxon>Alteromonadaceae</taxon>
        <taxon>Alteromonas/Salinimonas group</taxon>
        <taxon>Alteromonas</taxon>
    </lineage>
</organism>
<proteinExistence type="predicted"/>
<protein>
    <submittedName>
        <fullName evidence="1">Integrase</fullName>
    </submittedName>
</protein>